<proteinExistence type="predicted"/>
<reference evidence="1" key="2">
    <citation type="journal article" date="2015" name="Data Brief">
        <title>Shoot transcriptome of the giant reed, Arundo donax.</title>
        <authorList>
            <person name="Barrero R.A."/>
            <person name="Guerrero F.D."/>
            <person name="Moolhuijzen P."/>
            <person name="Goolsby J.A."/>
            <person name="Tidwell J."/>
            <person name="Bellgard S.E."/>
            <person name="Bellgard M.I."/>
        </authorList>
    </citation>
    <scope>NUCLEOTIDE SEQUENCE</scope>
    <source>
        <tissue evidence="1">Shoot tissue taken approximately 20 cm above the soil surface</tissue>
    </source>
</reference>
<sequence length="135" mass="15263">MPLHHKVPAKPPLVPFHQLKQVWPESTLLCPFQWVLHLRSVRVTENTPVHPEGLGLAPVAEEVVLCSKGRLPSREEAVLIPNPIVGSLAGGPKKWFPVNTIFCWTQLKWRSHLLNVLKLPLECFCHASVTSVFWK</sequence>
<dbReference type="AlphaFoldDB" id="A0A0A9F3F7"/>
<reference evidence="1" key="1">
    <citation type="submission" date="2014-09" db="EMBL/GenBank/DDBJ databases">
        <authorList>
            <person name="Magalhaes I.L.F."/>
            <person name="Oliveira U."/>
            <person name="Santos F.R."/>
            <person name="Vidigal T.H.D.A."/>
            <person name="Brescovit A.D."/>
            <person name="Santos A.J."/>
        </authorList>
    </citation>
    <scope>NUCLEOTIDE SEQUENCE</scope>
    <source>
        <tissue evidence="1">Shoot tissue taken approximately 20 cm above the soil surface</tissue>
    </source>
</reference>
<accession>A0A0A9F3F7</accession>
<dbReference type="EMBL" id="GBRH01190346">
    <property type="protein sequence ID" value="JAE07550.1"/>
    <property type="molecule type" value="Transcribed_RNA"/>
</dbReference>
<organism evidence="1">
    <name type="scientific">Arundo donax</name>
    <name type="common">Giant reed</name>
    <name type="synonym">Donax arundinaceus</name>
    <dbReference type="NCBI Taxonomy" id="35708"/>
    <lineage>
        <taxon>Eukaryota</taxon>
        <taxon>Viridiplantae</taxon>
        <taxon>Streptophyta</taxon>
        <taxon>Embryophyta</taxon>
        <taxon>Tracheophyta</taxon>
        <taxon>Spermatophyta</taxon>
        <taxon>Magnoliopsida</taxon>
        <taxon>Liliopsida</taxon>
        <taxon>Poales</taxon>
        <taxon>Poaceae</taxon>
        <taxon>PACMAD clade</taxon>
        <taxon>Arundinoideae</taxon>
        <taxon>Arundineae</taxon>
        <taxon>Arundo</taxon>
    </lineage>
</organism>
<evidence type="ECO:0000313" key="1">
    <source>
        <dbReference type="EMBL" id="JAE07550.1"/>
    </source>
</evidence>
<protein>
    <submittedName>
        <fullName evidence="1">Uncharacterized protein</fullName>
    </submittedName>
</protein>
<name>A0A0A9F3F7_ARUDO</name>